<keyword evidence="3" id="KW-1185">Reference proteome</keyword>
<name>A0A239L4Y6_9FIRM</name>
<feature type="domain" description="Transposase IS66 central" evidence="1">
    <location>
        <begin position="2"/>
        <end position="35"/>
    </location>
</feature>
<accession>A0A239L4Y6</accession>
<sequence length="135" mass="15162">MKSKIGQALQYVKNQQSGLIAYLEDGNCEISNNLALLSISKEPSSKSTLRLGKRGFGACRKFCVNRLRILFLDNNGGNDKIPKIARMSIFMSNISKEVLRNFIKEQNFSNPNEVLAAMKEMFRDVLQEALEAEDG</sequence>
<dbReference type="EMBL" id="FZOJ01000063">
    <property type="protein sequence ID" value="SNT25385.1"/>
    <property type="molecule type" value="Genomic_DNA"/>
</dbReference>
<organism evidence="2 3">
    <name type="scientific">Anaerovirgula multivorans</name>
    <dbReference type="NCBI Taxonomy" id="312168"/>
    <lineage>
        <taxon>Bacteria</taxon>
        <taxon>Bacillati</taxon>
        <taxon>Bacillota</taxon>
        <taxon>Clostridia</taxon>
        <taxon>Peptostreptococcales</taxon>
        <taxon>Natronincolaceae</taxon>
        <taxon>Anaerovirgula</taxon>
    </lineage>
</organism>
<dbReference type="Pfam" id="PF03050">
    <property type="entry name" value="DDE_Tnp_IS66"/>
    <property type="match status" value="1"/>
</dbReference>
<dbReference type="AlphaFoldDB" id="A0A239L4Y6"/>
<evidence type="ECO:0000259" key="1">
    <source>
        <dbReference type="Pfam" id="PF03050"/>
    </source>
</evidence>
<dbReference type="Proteomes" id="UP000198304">
    <property type="component" value="Unassembled WGS sequence"/>
</dbReference>
<reference evidence="2 3" key="1">
    <citation type="submission" date="2017-06" db="EMBL/GenBank/DDBJ databases">
        <authorList>
            <person name="Kim H.J."/>
            <person name="Triplett B.A."/>
        </authorList>
    </citation>
    <scope>NUCLEOTIDE SEQUENCE [LARGE SCALE GENOMIC DNA]</scope>
    <source>
        <strain evidence="2 3">SCA</strain>
    </source>
</reference>
<protein>
    <submittedName>
        <fullName evidence="2">Transposase IS66 family protein</fullName>
    </submittedName>
</protein>
<evidence type="ECO:0000313" key="2">
    <source>
        <dbReference type="EMBL" id="SNT25385.1"/>
    </source>
</evidence>
<proteinExistence type="predicted"/>
<dbReference type="InterPro" id="IPR004291">
    <property type="entry name" value="Transposase_IS66_central"/>
</dbReference>
<evidence type="ECO:0000313" key="3">
    <source>
        <dbReference type="Proteomes" id="UP000198304"/>
    </source>
</evidence>
<gene>
    <name evidence="2" type="ORF">SAMN05446037_10636</name>
</gene>
<dbReference type="RefSeq" id="WP_242975273.1">
    <property type="nucleotide sequence ID" value="NZ_FZOJ01000063.1"/>
</dbReference>